<feature type="domain" description="N-acetyltransferase" evidence="1">
    <location>
        <begin position="16"/>
        <end position="178"/>
    </location>
</feature>
<proteinExistence type="predicted"/>
<keyword evidence="3" id="KW-1185">Reference proteome</keyword>
<dbReference type="Pfam" id="PF13302">
    <property type="entry name" value="Acetyltransf_3"/>
    <property type="match status" value="1"/>
</dbReference>
<accession>A0ABV8TTZ5</accession>
<dbReference type="InterPro" id="IPR016181">
    <property type="entry name" value="Acyl_CoA_acyltransferase"/>
</dbReference>
<dbReference type="GO" id="GO:0016746">
    <property type="term" value="F:acyltransferase activity"/>
    <property type="evidence" value="ECO:0007669"/>
    <property type="project" value="UniProtKB-KW"/>
</dbReference>
<evidence type="ECO:0000313" key="2">
    <source>
        <dbReference type="EMBL" id="MFC4334245.1"/>
    </source>
</evidence>
<name>A0ABV8TTZ5_9ACTN</name>
<comment type="caution">
    <text evidence="2">The sequence shown here is derived from an EMBL/GenBank/DDBJ whole genome shotgun (WGS) entry which is preliminary data.</text>
</comment>
<protein>
    <submittedName>
        <fullName evidence="2">GNAT family N-acetyltransferase</fullName>
        <ecNumber evidence="2">2.3.-.-</ecNumber>
    </submittedName>
</protein>
<organism evidence="2 3">
    <name type="scientific">Salininema proteolyticum</name>
    <dbReference type="NCBI Taxonomy" id="1607685"/>
    <lineage>
        <taxon>Bacteria</taxon>
        <taxon>Bacillati</taxon>
        <taxon>Actinomycetota</taxon>
        <taxon>Actinomycetes</taxon>
        <taxon>Glycomycetales</taxon>
        <taxon>Glycomycetaceae</taxon>
        <taxon>Salininema</taxon>
    </lineage>
</organism>
<dbReference type="Gene3D" id="3.40.630.30">
    <property type="match status" value="1"/>
</dbReference>
<dbReference type="EC" id="2.3.-.-" evidence="2"/>
<dbReference type="EMBL" id="JBHSDK010000003">
    <property type="protein sequence ID" value="MFC4334245.1"/>
    <property type="molecule type" value="Genomic_DNA"/>
</dbReference>
<keyword evidence="2" id="KW-0808">Transferase</keyword>
<gene>
    <name evidence="2" type="ORF">ACFPET_03435</name>
</gene>
<dbReference type="PANTHER" id="PTHR43792">
    <property type="entry name" value="GNAT FAMILY, PUTATIVE (AFU_ORTHOLOGUE AFUA_3G00765)-RELATED-RELATED"/>
    <property type="match status" value="1"/>
</dbReference>
<dbReference type="InterPro" id="IPR000182">
    <property type="entry name" value="GNAT_dom"/>
</dbReference>
<dbReference type="PROSITE" id="PS51186">
    <property type="entry name" value="GNAT"/>
    <property type="match status" value="1"/>
</dbReference>
<dbReference type="InterPro" id="IPR051531">
    <property type="entry name" value="N-acetyltransferase"/>
</dbReference>
<evidence type="ECO:0000259" key="1">
    <source>
        <dbReference type="PROSITE" id="PS51186"/>
    </source>
</evidence>
<reference evidence="3" key="1">
    <citation type="journal article" date="2019" name="Int. J. Syst. Evol. Microbiol.">
        <title>The Global Catalogue of Microorganisms (GCM) 10K type strain sequencing project: providing services to taxonomists for standard genome sequencing and annotation.</title>
        <authorList>
            <consortium name="The Broad Institute Genomics Platform"/>
            <consortium name="The Broad Institute Genome Sequencing Center for Infectious Disease"/>
            <person name="Wu L."/>
            <person name="Ma J."/>
        </authorList>
    </citation>
    <scope>NUCLEOTIDE SEQUENCE [LARGE SCALE GENOMIC DNA]</scope>
    <source>
        <strain evidence="3">IBRC-M 10908</strain>
    </source>
</reference>
<dbReference type="Proteomes" id="UP001595823">
    <property type="component" value="Unassembled WGS sequence"/>
</dbReference>
<dbReference type="RefSeq" id="WP_380617980.1">
    <property type="nucleotide sequence ID" value="NZ_JBHSDK010000003.1"/>
</dbReference>
<dbReference type="SUPFAM" id="SSF55729">
    <property type="entry name" value="Acyl-CoA N-acyltransferases (Nat)"/>
    <property type="match status" value="1"/>
</dbReference>
<evidence type="ECO:0000313" key="3">
    <source>
        <dbReference type="Proteomes" id="UP001595823"/>
    </source>
</evidence>
<keyword evidence="2" id="KW-0012">Acyltransferase</keyword>
<sequence>MNTATDAGTGAQPPTLRLRAWKAADFDEVRRSFADDSMRGQFHARDTLEASTAAWLEGASKRYSRAGTFFHCVTGPDGRALANIACAPIDEHDCGWVSYWTVPWARGKGVASRALSFLVPWWHDEAGVARLELGHRANNPASGAVALRAGFREEGVQRGKLRYDGVRYDTVVYGRLSEDPRPGTDDRVAFVEEPLV</sequence>